<evidence type="ECO:0000313" key="3">
    <source>
        <dbReference type="EMBL" id="CAK5274609.1"/>
    </source>
</evidence>
<accession>A0AAD2Q0F0</accession>
<reference evidence="2" key="1">
    <citation type="submission" date="2023-11" db="EMBL/GenBank/DDBJ databases">
        <authorList>
            <person name="De Vega J J."/>
            <person name="De Vega J J."/>
        </authorList>
    </citation>
    <scope>NUCLEOTIDE SEQUENCE</scope>
</reference>
<organism evidence="2 4">
    <name type="scientific">Mycena citricolor</name>
    <dbReference type="NCBI Taxonomy" id="2018698"/>
    <lineage>
        <taxon>Eukaryota</taxon>
        <taxon>Fungi</taxon>
        <taxon>Dikarya</taxon>
        <taxon>Basidiomycota</taxon>
        <taxon>Agaricomycotina</taxon>
        <taxon>Agaricomycetes</taxon>
        <taxon>Agaricomycetidae</taxon>
        <taxon>Agaricales</taxon>
        <taxon>Marasmiineae</taxon>
        <taxon>Mycenaceae</taxon>
        <taxon>Mycena</taxon>
    </lineage>
</organism>
<sequence length="101" mass="11347">MLSTGHYSWASMEKNQVSTKRLSPESCQSRRRIGAPNQSWRNFAPSRSIFSSTAQRRLPTQCARYEVPSSSSTAGQMLLTGSTIPRRFLPCCKETESMHSC</sequence>
<evidence type="ECO:0000256" key="1">
    <source>
        <dbReference type="SAM" id="MobiDB-lite"/>
    </source>
</evidence>
<dbReference type="EMBL" id="CAVNYO010000013">
    <property type="protein sequence ID" value="CAK5262283.1"/>
    <property type="molecule type" value="Genomic_DNA"/>
</dbReference>
<dbReference type="Proteomes" id="UP001295794">
    <property type="component" value="Unassembled WGS sequence"/>
</dbReference>
<evidence type="ECO:0000313" key="2">
    <source>
        <dbReference type="EMBL" id="CAK5262283.1"/>
    </source>
</evidence>
<proteinExistence type="predicted"/>
<keyword evidence="4" id="KW-1185">Reference proteome</keyword>
<gene>
    <name evidence="3" type="ORF">MYCIT1_LOCUS21859</name>
    <name evidence="2" type="ORF">MYCIT1_LOCUS865</name>
</gene>
<evidence type="ECO:0000313" key="4">
    <source>
        <dbReference type="Proteomes" id="UP001295794"/>
    </source>
</evidence>
<protein>
    <submittedName>
        <fullName evidence="2">Uncharacterized protein</fullName>
    </submittedName>
</protein>
<dbReference type="EMBL" id="CAVNYO010000403">
    <property type="protein sequence ID" value="CAK5274609.1"/>
    <property type="molecule type" value="Genomic_DNA"/>
</dbReference>
<feature type="compositionally biased region" description="Polar residues" evidence="1">
    <location>
        <begin position="13"/>
        <end position="27"/>
    </location>
</feature>
<feature type="region of interest" description="Disordered" evidence="1">
    <location>
        <begin position="1"/>
        <end position="38"/>
    </location>
</feature>
<dbReference type="AlphaFoldDB" id="A0AAD2Q0F0"/>
<comment type="caution">
    <text evidence="2">The sequence shown here is derived from an EMBL/GenBank/DDBJ whole genome shotgun (WGS) entry which is preliminary data.</text>
</comment>
<name>A0AAD2Q0F0_9AGAR</name>